<dbReference type="InterPro" id="IPR042838">
    <property type="entry name" value="KIAA1958"/>
</dbReference>
<evidence type="ECO:0000256" key="5">
    <source>
        <dbReference type="SAM" id="MobiDB-lite"/>
    </source>
</evidence>
<keyword evidence="2" id="KW-0597">Phosphoprotein</keyword>
<dbReference type="PANTHER" id="PTHR46963">
    <property type="entry name" value="SIMILAR TO RIKEN CDNA E130308A19"/>
    <property type="match status" value="1"/>
</dbReference>
<dbReference type="RefSeq" id="XP_031556404.1">
    <property type="nucleotide sequence ID" value="XM_031700544.1"/>
</dbReference>
<evidence type="ECO:0000256" key="3">
    <source>
        <dbReference type="ARBA" id="ARBA00022843"/>
    </source>
</evidence>
<name>A0A6P8HJ41_ACTTE</name>
<dbReference type="InterPro" id="IPR021893">
    <property type="entry name" value="ZMYM2-like_C"/>
</dbReference>
<sequence length="446" mass="52111">MTVEVQKDNELETTNFADEDEVSTFIRENRNKNTAKKTHNDLRVFYRWAKKIKEIRKIEEIPPNELDKLLACFVVKVRKQNGDEFEPDTLTSYFRSIDRFLREQGKQYSILLDREFNRSREALACKRKELRRRGKGQKPIKAQGLSTDHIKILWQKQQLGNSYPQVLLRTVWFYNTVYLGWRAQDEHHRVRYGDFEVKTDGEREYVEWIKERGSKTRTYENEFFPDRPFNPKMFATDGPRCPVKLFKKYISHVPPEMKKTESPFYLAAIQKPSSEIWYKRQPLGKHSMAQFMKEMCKAAGIEGRFTNHSARRTMISTLRKENVEPLNIIALAGQRNLKSLDSYSEASTEQQHVMSSKLSEHIEGRKLTKDSALSPKVPLQLSSTLTSNPLEPAEQPESNQSMFYGAVFNNCSINFGRDHHALAVEPSPSFKKKFKRIDPLNSDDEL</sequence>
<feature type="region of interest" description="Disordered" evidence="5">
    <location>
        <begin position="353"/>
        <end position="373"/>
    </location>
</feature>
<dbReference type="SUPFAM" id="SSF56349">
    <property type="entry name" value="DNA breaking-rejoining enzymes"/>
    <property type="match status" value="1"/>
</dbReference>
<keyword evidence="8" id="KW-1185">Reference proteome</keyword>
<dbReference type="AlphaFoldDB" id="A0A6P8HJ41"/>
<evidence type="ECO:0000313" key="9">
    <source>
        <dbReference type="RefSeq" id="XP_031556404.1"/>
    </source>
</evidence>
<dbReference type="InterPro" id="IPR057926">
    <property type="entry name" value="QRICH1_dom"/>
</dbReference>
<dbReference type="InterPro" id="IPR013762">
    <property type="entry name" value="Integrase-like_cat_sf"/>
</dbReference>
<dbReference type="Pfam" id="PF12012">
    <property type="entry name" value="DUF3504"/>
    <property type="match status" value="1"/>
</dbReference>
<dbReference type="Pfam" id="PF25561">
    <property type="entry name" value="QRICH1"/>
    <property type="match status" value="1"/>
</dbReference>
<proteinExistence type="predicted"/>
<organism evidence="8 9">
    <name type="scientific">Actinia tenebrosa</name>
    <name type="common">Australian red waratah sea anemone</name>
    <dbReference type="NCBI Taxonomy" id="6105"/>
    <lineage>
        <taxon>Eukaryota</taxon>
        <taxon>Metazoa</taxon>
        <taxon>Cnidaria</taxon>
        <taxon>Anthozoa</taxon>
        <taxon>Hexacorallia</taxon>
        <taxon>Actiniaria</taxon>
        <taxon>Actiniidae</taxon>
        <taxon>Actinia</taxon>
    </lineage>
</organism>
<accession>A0A6P8HJ41</accession>
<dbReference type="InterPro" id="IPR011010">
    <property type="entry name" value="DNA_brk_join_enz"/>
</dbReference>
<evidence type="ECO:0000256" key="1">
    <source>
        <dbReference type="ARBA" id="ARBA00022499"/>
    </source>
</evidence>
<dbReference type="Proteomes" id="UP000515163">
    <property type="component" value="Unplaced"/>
</dbReference>
<dbReference type="KEGG" id="aten:116293149"/>
<dbReference type="PANTHER" id="PTHR46963:SF2">
    <property type="match status" value="1"/>
</dbReference>
<evidence type="ECO:0000259" key="6">
    <source>
        <dbReference type="Pfam" id="PF12012"/>
    </source>
</evidence>
<protein>
    <submittedName>
        <fullName evidence="9">Uncharacterized protein KIAA1958-like</fullName>
    </submittedName>
</protein>
<keyword evidence="1" id="KW-1017">Isopeptide bond</keyword>
<keyword evidence="4" id="KW-0233">DNA recombination</keyword>
<gene>
    <name evidence="9" type="primary">LOC116293149</name>
</gene>
<dbReference type="Gene3D" id="1.10.443.10">
    <property type="entry name" value="Intergrase catalytic core"/>
    <property type="match status" value="1"/>
</dbReference>
<evidence type="ECO:0000256" key="4">
    <source>
        <dbReference type="ARBA" id="ARBA00023172"/>
    </source>
</evidence>
<dbReference type="OrthoDB" id="5975945at2759"/>
<keyword evidence="3" id="KW-0832">Ubl conjugation</keyword>
<reference evidence="9" key="1">
    <citation type="submission" date="2025-08" db="UniProtKB">
        <authorList>
            <consortium name="RefSeq"/>
        </authorList>
    </citation>
    <scope>IDENTIFICATION</scope>
</reference>
<feature type="compositionally biased region" description="Basic and acidic residues" evidence="5">
    <location>
        <begin position="358"/>
        <end position="369"/>
    </location>
</feature>
<evidence type="ECO:0000259" key="7">
    <source>
        <dbReference type="Pfam" id="PF25561"/>
    </source>
</evidence>
<feature type="domain" description="ZMYM2-like/QRICH1 C-terminal" evidence="6">
    <location>
        <begin position="151"/>
        <end position="296"/>
    </location>
</feature>
<dbReference type="InParanoid" id="A0A6P8HJ41"/>
<dbReference type="GO" id="GO:0015074">
    <property type="term" value="P:DNA integration"/>
    <property type="evidence" value="ECO:0007669"/>
    <property type="project" value="InterPro"/>
</dbReference>
<evidence type="ECO:0000256" key="2">
    <source>
        <dbReference type="ARBA" id="ARBA00022553"/>
    </source>
</evidence>
<evidence type="ECO:0000313" key="8">
    <source>
        <dbReference type="Proteomes" id="UP000515163"/>
    </source>
</evidence>
<feature type="domain" description="QRICH1-like" evidence="7">
    <location>
        <begin position="30"/>
        <end position="123"/>
    </location>
</feature>
<dbReference type="GO" id="GO:0006310">
    <property type="term" value="P:DNA recombination"/>
    <property type="evidence" value="ECO:0007669"/>
    <property type="project" value="UniProtKB-KW"/>
</dbReference>
<dbReference type="GeneID" id="116293149"/>
<dbReference type="GO" id="GO:0003677">
    <property type="term" value="F:DNA binding"/>
    <property type="evidence" value="ECO:0007669"/>
    <property type="project" value="InterPro"/>
</dbReference>